<protein>
    <submittedName>
        <fullName evidence="2">Uncharacterized protein</fullName>
    </submittedName>
</protein>
<keyword evidence="3" id="KW-1185">Reference proteome</keyword>
<evidence type="ECO:0000256" key="1">
    <source>
        <dbReference type="SAM" id="MobiDB-lite"/>
    </source>
</evidence>
<dbReference type="AlphaFoldDB" id="A0A8K0WZX5"/>
<gene>
    <name evidence="2" type="ORF">B0T11DRAFT_357268</name>
</gene>
<sequence>MKKEARLSDVHQHPPRPRAQRQDRDRGRDHQRPSIQRTAARAAPPPLRAVRGPPRVFTLGCRGCRSSTRVRSVALLENPEWVEYYRNDSLKYCRHEEKKKKKKPKRAGAGCAFIGNLEGARPDWDALDQLCGPPGRKIRSRCLVGLGEGGWSLTSLGNESSRHEGVVRKMQALKWMKAHVGSAVL</sequence>
<dbReference type="EMBL" id="JAGPXD010000005">
    <property type="protein sequence ID" value="KAH7353929.1"/>
    <property type="molecule type" value="Genomic_DNA"/>
</dbReference>
<feature type="compositionally biased region" description="Basic and acidic residues" evidence="1">
    <location>
        <begin position="1"/>
        <end position="12"/>
    </location>
</feature>
<evidence type="ECO:0000313" key="2">
    <source>
        <dbReference type="EMBL" id="KAH7353929.1"/>
    </source>
</evidence>
<proteinExistence type="predicted"/>
<dbReference type="Proteomes" id="UP000813385">
    <property type="component" value="Unassembled WGS sequence"/>
</dbReference>
<feature type="region of interest" description="Disordered" evidence="1">
    <location>
        <begin position="1"/>
        <end position="51"/>
    </location>
</feature>
<evidence type="ECO:0000313" key="3">
    <source>
        <dbReference type="Proteomes" id="UP000813385"/>
    </source>
</evidence>
<accession>A0A8K0WZX5</accession>
<name>A0A8K0WZX5_9PEZI</name>
<dbReference type="OrthoDB" id="4848738at2759"/>
<feature type="compositionally biased region" description="Basic and acidic residues" evidence="1">
    <location>
        <begin position="20"/>
        <end position="32"/>
    </location>
</feature>
<feature type="compositionally biased region" description="Low complexity" evidence="1">
    <location>
        <begin position="37"/>
        <end position="51"/>
    </location>
</feature>
<reference evidence="2" key="1">
    <citation type="journal article" date="2021" name="Nat. Commun.">
        <title>Genetic determinants of endophytism in the Arabidopsis root mycobiome.</title>
        <authorList>
            <person name="Mesny F."/>
            <person name="Miyauchi S."/>
            <person name="Thiergart T."/>
            <person name="Pickel B."/>
            <person name="Atanasova L."/>
            <person name="Karlsson M."/>
            <person name="Huettel B."/>
            <person name="Barry K.W."/>
            <person name="Haridas S."/>
            <person name="Chen C."/>
            <person name="Bauer D."/>
            <person name="Andreopoulos W."/>
            <person name="Pangilinan J."/>
            <person name="LaButti K."/>
            <person name="Riley R."/>
            <person name="Lipzen A."/>
            <person name="Clum A."/>
            <person name="Drula E."/>
            <person name="Henrissat B."/>
            <person name="Kohler A."/>
            <person name="Grigoriev I.V."/>
            <person name="Martin F.M."/>
            <person name="Hacquard S."/>
        </authorList>
    </citation>
    <scope>NUCLEOTIDE SEQUENCE</scope>
    <source>
        <strain evidence="2">MPI-CAGE-AT-0016</strain>
    </source>
</reference>
<organism evidence="2 3">
    <name type="scientific">Plectosphaerella cucumerina</name>
    <dbReference type="NCBI Taxonomy" id="40658"/>
    <lineage>
        <taxon>Eukaryota</taxon>
        <taxon>Fungi</taxon>
        <taxon>Dikarya</taxon>
        <taxon>Ascomycota</taxon>
        <taxon>Pezizomycotina</taxon>
        <taxon>Sordariomycetes</taxon>
        <taxon>Hypocreomycetidae</taxon>
        <taxon>Glomerellales</taxon>
        <taxon>Plectosphaerellaceae</taxon>
        <taxon>Plectosphaerella</taxon>
    </lineage>
</organism>
<comment type="caution">
    <text evidence="2">The sequence shown here is derived from an EMBL/GenBank/DDBJ whole genome shotgun (WGS) entry which is preliminary data.</text>
</comment>